<evidence type="ECO:0000313" key="4">
    <source>
        <dbReference type="EMBL" id="CAG7836008.1"/>
    </source>
</evidence>
<dbReference type="GO" id="GO:0008010">
    <property type="term" value="F:structural constituent of chitin-based larval cuticle"/>
    <property type="evidence" value="ECO:0007669"/>
    <property type="project" value="TreeGrafter"/>
</dbReference>
<proteinExistence type="predicted"/>
<comment type="caution">
    <text evidence="4">The sequence shown here is derived from an EMBL/GenBank/DDBJ whole genome shotgun (WGS) entry which is preliminary data.</text>
</comment>
<dbReference type="InterPro" id="IPR000618">
    <property type="entry name" value="Insect_cuticle"/>
</dbReference>
<dbReference type="PROSITE" id="PS51155">
    <property type="entry name" value="CHIT_BIND_RR_2"/>
    <property type="match status" value="1"/>
</dbReference>
<reference evidence="4" key="1">
    <citation type="submission" date="2021-06" db="EMBL/GenBank/DDBJ databases">
        <authorList>
            <person name="Hodson N. C."/>
            <person name="Mongue J. A."/>
            <person name="Jaron S. K."/>
        </authorList>
    </citation>
    <scope>NUCLEOTIDE SEQUENCE</scope>
</reference>
<dbReference type="InterPro" id="IPR050468">
    <property type="entry name" value="Cuticle_Struct_Prot"/>
</dbReference>
<evidence type="ECO:0000313" key="5">
    <source>
        <dbReference type="Proteomes" id="UP000708208"/>
    </source>
</evidence>
<dbReference type="OrthoDB" id="7255276at2759"/>
<name>A0A8J2PLZ7_9HEXA</name>
<evidence type="ECO:0000256" key="3">
    <source>
        <dbReference type="SAM" id="SignalP"/>
    </source>
</evidence>
<dbReference type="PANTHER" id="PTHR10380:SF173">
    <property type="entry name" value="CUTICULAR PROTEIN 47EF, ISOFORM C-RELATED"/>
    <property type="match status" value="1"/>
</dbReference>
<dbReference type="AlphaFoldDB" id="A0A8J2PLZ7"/>
<accession>A0A8J2PLZ7</accession>
<evidence type="ECO:0000256" key="1">
    <source>
        <dbReference type="ARBA" id="ARBA00022460"/>
    </source>
</evidence>
<dbReference type="GO" id="GO:0062129">
    <property type="term" value="C:chitin-based extracellular matrix"/>
    <property type="evidence" value="ECO:0007669"/>
    <property type="project" value="TreeGrafter"/>
</dbReference>
<keyword evidence="3" id="KW-0732">Signal</keyword>
<organism evidence="4 5">
    <name type="scientific">Allacma fusca</name>
    <dbReference type="NCBI Taxonomy" id="39272"/>
    <lineage>
        <taxon>Eukaryota</taxon>
        <taxon>Metazoa</taxon>
        <taxon>Ecdysozoa</taxon>
        <taxon>Arthropoda</taxon>
        <taxon>Hexapoda</taxon>
        <taxon>Collembola</taxon>
        <taxon>Symphypleona</taxon>
        <taxon>Sminthuridae</taxon>
        <taxon>Allacma</taxon>
    </lineage>
</organism>
<feature type="chain" id="PRO_5035164933" evidence="3">
    <location>
        <begin position="19"/>
        <end position="101"/>
    </location>
</feature>
<protein>
    <submittedName>
        <fullName evidence="4">Uncharacterized protein</fullName>
    </submittedName>
</protein>
<dbReference type="Proteomes" id="UP000708208">
    <property type="component" value="Unassembled WGS sequence"/>
</dbReference>
<evidence type="ECO:0000256" key="2">
    <source>
        <dbReference type="PROSITE-ProRule" id="PRU00497"/>
    </source>
</evidence>
<keyword evidence="1 2" id="KW-0193">Cuticle</keyword>
<keyword evidence="5" id="KW-1185">Reference proteome</keyword>
<feature type="signal peptide" evidence="3">
    <location>
        <begin position="1"/>
        <end position="18"/>
    </location>
</feature>
<gene>
    <name evidence="4" type="ORF">AFUS01_LOCUS45304</name>
</gene>
<dbReference type="PANTHER" id="PTHR10380">
    <property type="entry name" value="CUTICLE PROTEIN"/>
    <property type="match status" value="1"/>
</dbReference>
<sequence>MKLLALLAAVALIGYVSSADVTVTRSDSDIQENSFTYNLELSDGTSISQSGKVTNPNEPDPEKKIFAVQGSYKYTDPASGVVSSVTYTADENGFQPVVTRR</sequence>
<dbReference type="EMBL" id="CAJVCH010570843">
    <property type="protein sequence ID" value="CAG7836008.1"/>
    <property type="molecule type" value="Genomic_DNA"/>
</dbReference>
<dbReference type="Pfam" id="PF00379">
    <property type="entry name" value="Chitin_bind_4"/>
    <property type="match status" value="1"/>
</dbReference>